<gene>
    <name evidence="9" type="ORF">ANIA_03290</name>
</gene>
<evidence type="ECO:0000256" key="6">
    <source>
        <dbReference type="ARBA" id="ARBA00023242"/>
    </source>
</evidence>
<dbReference type="GO" id="GO:0045944">
    <property type="term" value="P:positive regulation of transcription by RNA polymerase II"/>
    <property type="evidence" value="ECO:0000318"/>
    <property type="project" value="GO_Central"/>
</dbReference>
<keyword evidence="6" id="KW-0539">Nucleus</keyword>
<dbReference type="PANTHER" id="PTHR47540">
    <property type="entry name" value="THIAMINE REPRESSIBLE GENES REGULATORY PROTEIN THI5"/>
    <property type="match status" value="1"/>
</dbReference>
<dbReference type="EMBL" id="BN001306">
    <property type="protein sequence ID" value="CBF83020.1"/>
    <property type="molecule type" value="Genomic_DNA"/>
</dbReference>
<dbReference type="GO" id="GO:0005634">
    <property type="term" value="C:nucleus"/>
    <property type="evidence" value="ECO:0000318"/>
    <property type="project" value="GO_Central"/>
</dbReference>
<dbReference type="FunCoup" id="C8VI11">
    <property type="interactions" value="500"/>
</dbReference>
<feature type="domain" description="Zn(2)-C6 fungal-type" evidence="8">
    <location>
        <begin position="17"/>
        <end position="46"/>
    </location>
</feature>
<comment type="subcellular location">
    <subcellularLocation>
        <location evidence="1">Nucleus</location>
    </subcellularLocation>
</comment>
<dbReference type="SUPFAM" id="SSF57701">
    <property type="entry name" value="Zn2/Cys6 DNA-binding domain"/>
    <property type="match status" value="1"/>
</dbReference>
<dbReference type="GO" id="GO:0008270">
    <property type="term" value="F:zinc ion binding"/>
    <property type="evidence" value="ECO:0007669"/>
    <property type="project" value="InterPro"/>
</dbReference>
<dbReference type="CDD" id="cd00067">
    <property type="entry name" value="GAL4"/>
    <property type="match status" value="1"/>
</dbReference>
<reference evidence="10" key="1">
    <citation type="journal article" date="2005" name="Nature">
        <title>Sequencing of Aspergillus nidulans and comparative analysis with A. fumigatus and A. oryzae.</title>
        <authorList>
            <person name="Galagan J.E."/>
            <person name="Calvo S.E."/>
            <person name="Cuomo C."/>
            <person name="Ma L.J."/>
            <person name="Wortman J.R."/>
            <person name="Batzoglou S."/>
            <person name="Lee S.I."/>
            <person name="Basturkmen M."/>
            <person name="Spevak C.C."/>
            <person name="Clutterbuck J."/>
            <person name="Kapitonov V."/>
            <person name="Jurka J."/>
            <person name="Scazzocchio C."/>
            <person name="Farman M."/>
            <person name="Butler J."/>
            <person name="Purcell S."/>
            <person name="Harris S."/>
            <person name="Braus G.H."/>
            <person name="Draht O."/>
            <person name="Busch S."/>
            <person name="D'Enfert C."/>
            <person name="Bouchier C."/>
            <person name="Goldman G.H."/>
            <person name="Bell-Pedersen D."/>
            <person name="Griffiths-Jones S."/>
            <person name="Doonan J.H."/>
            <person name="Yu J."/>
            <person name="Vienken K."/>
            <person name="Pain A."/>
            <person name="Freitag M."/>
            <person name="Selker E.U."/>
            <person name="Archer D.B."/>
            <person name="Penalva M.A."/>
            <person name="Oakley B.R."/>
            <person name="Momany M."/>
            <person name="Tanaka T."/>
            <person name="Kumagai T."/>
            <person name="Asai K."/>
            <person name="Machida M."/>
            <person name="Nierman W.C."/>
            <person name="Denning D.W."/>
            <person name="Caddick M."/>
            <person name="Hynes M."/>
            <person name="Paoletti M."/>
            <person name="Fischer R."/>
            <person name="Miller B."/>
            <person name="Dyer P."/>
            <person name="Sachs M.S."/>
            <person name="Osmani S.A."/>
            <person name="Birren B.W."/>
        </authorList>
    </citation>
    <scope>NUCLEOTIDE SEQUENCE [LARGE SCALE GENOMIC DNA]</scope>
    <source>
        <strain evidence="10">FGSC A4 / ATCC 38163 / CBS 112.46 / NRRL 194 / M139</strain>
    </source>
</reference>
<keyword evidence="10" id="KW-1185">Reference proteome</keyword>
<keyword evidence="2" id="KW-0479">Metal-binding</keyword>
<evidence type="ECO:0000313" key="9">
    <source>
        <dbReference type="EMBL" id="CBF83020.1"/>
    </source>
</evidence>
<accession>C8VI11</accession>
<dbReference type="InterPro" id="IPR036864">
    <property type="entry name" value="Zn2-C6_fun-type_DNA-bd_sf"/>
</dbReference>
<evidence type="ECO:0000256" key="5">
    <source>
        <dbReference type="ARBA" id="ARBA00023163"/>
    </source>
</evidence>
<dbReference type="GO" id="GO:0000981">
    <property type="term" value="F:DNA-binding transcription factor activity, RNA polymerase II-specific"/>
    <property type="evidence" value="ECO:0007669"/>
    <property type="project" value="InterPro"/>
</dbReference>
<dbReference type="eggNOG" id="ENOG502SI9D">
    <property type="taxonomic scope" value="Eukaryota"/>
</dbReference>
<dbReference type="OMA" id="DIMPENM"/>
<organism evidence="9 10">
    <name type="scientific">Emericella nidulans (strain FGSC A4 / ATCC 38163 / CBS 112.46 / NRRL 194 / M139)</name>
    <name type="common">Aspergillus nidulans</name>
    <dbReference type="NCBI Taxonomy" id="227321"/>
    <lineage>
        <taxon>Eukaryota</taxon>
        <taxon>Fungi</taxon>
        <taxon>Dikarya</taxon>
        <taxon>Ascomycota</taxon>
        <taxon>Pezizomycotina</taxon>
        <taxon>Eurotiomycetes</taxon>
        <taxon>Eurotiomycetidae</taxon>
        <taxon>Eurotiales</taxon>
        <taxon>Aspergillaceae</taxon>
        <taxon>Aspergillus</taxon>
        <taxon>Aspergillus subgen. Nidulantes</taxon>
    </lineage>
</organism>
<dbReference type="CDD" id="cd12148">
    <property type="entry name" value="fungal_TF_MHR"/>
    <property type="match status" value="1"/>
</dbReference>
<protein>
    <submittedName>
        <fullName evidence="9">Zn(II)2Cys6 transcription factor (Eurofung)</fullName>
    </submittedName>
</protein>
<evidence type="ECO:0000256" key="4">
    <source>
        <dbReference type="ARBA" id="ARBA00023125"/>
    </source>
</evidence>
<dbReference type="Pfam" id="PF00172">
    <property type="entry name" value="Zn_clus"/>
    <property type="match status" value="1"/>
</dbReference>
<dbReference type="GO" id="GO:0003677">
    <property type="term" value="F:DNA binding"/>
    <property type="evidence" value="ECO:0007669"/>
    <property type="project" value="UniProtKB-KW"/>
</dbReference>
<dbReference type="OrthoDB" id="3548654at2759"/>
<feature type="compositionally biased region" description="Basic and acidic residues" evidence="7">
    <location>
        <begin position="89"/>
        <end position="105"/>
    </location>
</feature>
<feature type="region of interest" description="Disordered" evidence="7">
    <location>
        <begin position="70"/>
        <end position="116"/>
    </location>
</feature>
<dbReference type="InterPro" id="IPR007219">
    <property type="entry name" value="XnlR_reg_dom"/>
</dbReference>
<dbReference type="InterPro" id="IPR051711">
    <property type="entry name" value="Stress_Response_Reg"/>
</dbReference>
<dbReference type="GeneID" id="2873916"/>
<name>C8VI11_EMENI</name>
<dbReference type="Gene3D" id="4.10.240.10">
    <property type="entry name" value="Zn(2)-C6 fungal-type DNA-binding domain"/>
    <property type="match status" value="1"/>
</dbReference>
<sequence length="859" mass="96051">MATTRTGQRKLKRTSNACVACRQSKIKCTGEQPCANCQRRRVDCRFLETVSKVMVPERYLRELEMQRKTAAAAAVSHGDRQRQPQPQRQLEKEPHAQTHVHEGRTRPAVKRTSTSAFGSEVGVDLDQMLESNGNTCSADTIASQPDEIPPAVGAERTIWTSPFTLPSRIIKKNHKSKRNWTWLAPTSTWSFTTRLKLMIAEKLHIESHYSTPELFDGDLYPIQWSPLPVGSHPDISNLPSIDHALYLFNTVKFHLGHNFCLINEEDFVQQMHAFYYGDAVKQVKECRLWFVQFLLVLAFANAFLFPGHKNPNNANDPPGSKFFIRAMSLMPDHTSLSRGGFVAIEVLALTGLYLYSIDHRSSAHVYVGHAIRIAQMDGMHTQLPEDELGLETVARCRNLWWTLYVLDRHISSSVGASMTPEDSDITTLLEPLTATACSQSDTTLSLSVRLSHLLSYILSSDSYKAIYKATETQLGTFLETTRSILHVLAGHAREIEQIIQLKFQNSVDTMPKGTRHITLLYHQCVIVATRPLLLSVLKERLQKLNHGAEDWQSIVAPTNALISAGIKSAAKTLQILTDEDSLLEVFLPFDMEFTYAAALHITMASALFPNITESQDYIDIQDAYAILDQMVVRGNRLAGARKSELVQLETLFRELSARIERRGLETLILPCPAQSDHAEYFTRMDGGEDVNVSGLAGAAGAAEVTPLSMPGSPNQLAWKLCSSEYGFSKGRVQVVDLDGHKMSVVRAVHPQYVVQHDTDLEEDLARLFARVFAPFGRWQSRRKAMQQGLQGAADAVTGLVASLRLQLRLYTHLSKQAAESGMKEPLASERVHELDVQVADWERRCSANGPNKVRNADSR</sequence>
<dbReference type="GO" id="GO:0006351">
    <property type="term" value="P:DNA-templated transcription"/>
    <property type="evidence" value="ECO:0007669"/>
    <property type="project" value="InterPro"/>
</dbReference>
<evidence type="ECO:0000256" key="2">
    <source>
        <dbReference type="ARBA" id="ARBA00022723"/>
    </source>
</evidence>
<evidence type="ECO:0000256" key="3">
    <source>
        <dbReference type="ARBA" id="ARBA00023015"/>
    </source>
</evidence>
<dbReference type="PROSITE" id="PS00463">
    <property type="entry name" value="ZN2_CY6_FUNGAL_1"/>
    <property type="match status" value="1"/>
</dbReference>
<keyword evidence="5" id="KW-0804">Transcription</keyword>
<keyword evidence="4" id="KW-0238">DNA-binding</keyword>
<dbReference type="PANTHER" id="PTHR47540:SF6">
    <property type="entry name" value="ZN(II)2CYS6 TRANSCRIPTION FACTOR (EUROFUNG)"/>
    <property type="match status" value="1"/>
</dbReference>
<dbReference type="PROSITE" id="PS50048">
    <property type="entry name" value="ZN2_CY6_FUNGAL_2"/>
    <property type="match status" value="1"/>
</dbReference>
<dbReference type="Pfam" id="PF04082">
    <property type="entry name" value="Fungal_trans"/>
    <property type="match status" value="1"/>
</dbReference>
<dbReference type="AlphaFoldDB" id="C8VI11"/>
<reference evidence="10" key="2">
    <citation type="journal article" date="2009" name="Fungal Genet. Biol.">
        <title>The 2008 update of the Aspergillus nidulans genome annotation: a community effort.</title>
        <authorList>
            <person name="Wortman J.R."/>
            <person name="Gilsenan J.M."/>
            <person name="Joardar V."/>
            <person name="Deegan J."/>
            <person name="Clutterbuck J."/>
            <person name="Andersen M.R."/>
            <person name="Archer D."/>
            <person name="Bencina M."/>
            <person name="Braus G."/>
            <person name="Coutinho P."/>
            <person name="von Dohren H."/>
            <person name="Doonan J."/>
            <person name="Driessen A.J."/>
            <person name="Durek P."/>
            <person name="Espeso E."/>
            <person name="Fekete E."/>
            <person name="Flipphi M."/>
            <person name="Estrada C.G."/>
            <person name="Geysens S."/>
            <person name="Goldman G."/>
            <person name="de Groot P.W."/>
            <person name="Hansen K."/>
            <person name="Harris S.D."/>
            <person name="Heinekamp T."/>
            <person name="Helmstaedt K."/>
            <person name="Henrissat B."/>
            <person name="Hofmann G."/>
            <person name="Homan T."/>
            <person name="Horio T."/>
            <person name="Horiuchi H."/>
            <person name="James S."/>
            <person name="Jones M."/>
            <person name="Karaffa L."/>
            <person name="Karanyi Z."/>
            <person name="Kato M."/>
            <person name="Keller N."/>
            <person name="Kelly D.E."/>
            <person name="Kiel J.A."/>
            <person name="Kim J.M."/>
            <person name="van der Klei I.J."/>
            <person name="Klis F.M."/>
            <person name="Kovalchuk A."/>
            <person name="Krasevec N."/>
            <person name="Kubicek C.P."/>
            <person name="Liu B."/>
            <person name="Maccabe A."/>
            <person name="Meyer V."/>
            <person name="Mirabito P."/>
            <person name="Miskei M."/>
            <person name="Mos M."/>
            <person name="Mullins J."/>
            <person name="Nelson D.R."/>
            <person name="Nielsen J."/>
            <person name="Oakley B.R."/>
            <person name="Osmani S.A."/>
            <person name="Pakula T."/>
            <person name="Paszewski A."/>
            <person name="Paulsen I."/>
            <person name="Pilsyk S."/>
            <person name="Pocsi I."/>
            <person name="Punt P.J."/>
            <person name="Ram A.F."/>
            <person name="Ren Q."/>
            <person name="Robellet X."/>
            <person name="Robson G."/>
            <person name="Seiboth B."/>
            <person name="van Solingen P."/>
            <person name="Specht T."/>
            <person name="Sun J."/>
            <person name="Taheri-Talesh N."/>
            <person name="Takeshita N."/>
            <person name="Ussery D."/>
            <person name="vanKuyk P.A."/>
            <person name="Visser H."/>
            <person name="van de Vondervoort P.J."/>
            <person name="de Vries R.P."/>
            <person name="Walton J."/>
            <person name="Xiang X."/>
            <person name="Xiong Y."/>
            <person name="Zeng A.P."/>
            <person name="Brandt B.W."/>
            <person name="Cornell M.J."/>
            <person name="van den Hondel C.A."/>
            <person name="Visser J."/>
            <person name="Oliver S.G."/>
            <person name="Turner G."/>
        </authorList>
    </citation>
    <scope>GENOME REANNOTATION</scope>
    <source>
        <strain evidence="10">FGSC A4 / ATCC 38163 / CBS 112.46 / NRRL 194 / M139</strain>
    </source>
</reference>
<dbReference type="SMART" id="SM00066">
    <property type="entry name" value="GAL4"/>
    <property type="match status" value="1"/>
</dbReference>
<evidence type="ECO:0000256" key="1">
    <source>
        <dbReference type="ARBA" id="ARBA00004123"/>
    </source>
</evidence>
<keyword evidence="3" id="KW-0805">Transcription regulation</keyword>
<dbReference type="HOGENOM" id="CLU_006926_3_0_1"/>
<dbReference type="RefSeq" id="XP_050468414.1">
    <property type="nucleotide sequence ID" value="XM_050612499.1"/>
</dbReference>
<evidence type="ECO:0000256" key="7">
    <source>
        <dbReference type="SAM" id="MobiDB-lite"/>
    </source>
</evidence>
<dbReference type="SMART" id="SM00906">
    <property type="entry name" value="Fungal_trans"/>
    <property type="match status" value="1"/>
</dbReference>
<dbReference type="InParanoid" id="C8VI11"/>
<dbReference type="Proteomes" id="UP000000560">
    <property type="component" value="Chromosome VI"/>
</dbReference>
<evidence type="ECO:0000259" key="8">
    <source>
        <dbReference type="PROSITE" id="PS50048"/>
    </source>
</evidence>
<dbReference type="KEGG" id="ani:ANIA_03290"/>
<evidence type="ECO:0000313" key="10">
    <source>
        <dbReference type="Proteomes" id="UP000000560"/>
    </source>
</evidence>
<proteinExistence type="predicted"/>
<dbReference type="InterPro" id="IPR001138">
    <property type="entry name" value="Zn2Cys6_DnaBD"/>
</dbReference>